<comment type="cofactor">
    <cofactor evidence="7">
        <name>Mg(2+)</name>
        <dbReference type="ChEBI" id="CHEBI:18420"/>
    </cofactor>
</comment>
<dbReference type="GO" id="GO:0071555">
    <property type="term" value="P:cell wall organization"/>
    <property type="evidence" value="ECO:0007669"/>
    <property type="project" value="TreeGrafter"/>
</dbReference>
<feature type="transmembrane region" description="Helical" evidence="8">
    <location>
        <begin position="222"/>
        <end position="239"/>
    </location>
</feature>
<keyword evidence="7" id="KW-0479">Metal-binding</keyword>
<dbReference type="InterPro" id="IPR000715">
    <property type="entry name" value="Glycosyl_transferase_4"/>
</dbReference>
<feature type="transmembrane region" description="Helical" evidence="8">
    <location>
        <begin position="50"/>
        <end position="68"/>
    </location>
</feature>
<gene>
    <name evidence="9" type="ORF">FP507_02255</name>
</gene>
<keyword evidence="5 8" id="KW-1133">Transmembrane helix</keyword>
<evidence type="ECO:0000256" key="7">
    <source>
        <dbReference type="PIRSR" id="PIRSR600715-1"/>
    </source>
</evidence>
<dbReference type="GO" id="GO:0005886">
    <property type="term" value="C:plasma membrane"/>
    <property type="evidence" value="ECO:0007669"/>
    <property type="project" value="UniProtKB-SubCell"/>
</dbReference>
<dbReference type="Pfam" id="PF00953">
    <property type="entry name" value="Glycos_transf_4"/>
    <property type="match status" value="1"/>
</dbReference>
<feature type="transmembrane region" description="Helical" evidence="8">
    <location>
        <begin position="137"/>
        <end position="155"/>
    </location>
</feature>
<dbReference type="GO" id="GO:0016780">
    <property type="term" value="F:phosphotransferase activity, for other substituted phosphate groups"/>
    <property type="evidence" value="ECO:0007669"/>
    <property type="project" value="InterPro"/>
</dbReference>
<feature type="transmembrane region" description="Helical" evidence="8">
    <location>
        <begin position="305"/>
        <end position="325"/>
    </location>
</feature>
<protein>
    <submittedName>
        <fullName evidence="9">Glycosyl transferase</fullName>
    </submittedName>
</protein>
<keyword evidence="4 8" id="KW-0812">Transmembrane</keyword>
<dbReference type="GO" id="GO:0009103">
    <property type="term" value="P:lipopolysaccharide biosynthetic process"/>
    <property type="evidence" value="ECO:0007669"/>
    <property type="project" value="TreeGrafter"/>
</dbReference>
<reference evidence="9 10" key="1">
    <citation type="submission" date="2019-07" db="EMBL/GenBank/DDBJ databases">
        <title>Draft genome Sequence of Chlorobium phaeovibrioides sp. strain PhvTcv-s14, from the Phylum Chlorobi.</title>
        <authorList>
            <person name="Babenko V."/>
            <person name="Boldyreva D."/>
            <person name="Kanygina A."/>
            <person name="Selezneva O."/>
            <person name="Akopiyan T."/>
            <person name="Lunina O."/>
        </authorList>
    </citation>
    <scope>NUCLEOTIDE SEQUENCE [LARGE SCALE GENOMIC DNA]</scope>
    <source>
        <strain evidence="9 10">GrTcv12</strain>
    </source>
</reference>
<dbReference type="CDD" id="cd06912">
    <property type="entry name" value="GT_MraY_like"/>
    <property type="match status" value="1"/>
</dbReference>
<evidence type="ECO:0000256" key="5">
    <source>
        <dbReference type="ARBA" id="ARBA00022989"/>
    </source>
</evidence>
<feature type="transmembrane region" description="Helical" evidence="8">
    <location>
        <begin position="245"/>
        <end position="264"/>
    </location>
</feature>
<dbReference type="PANTHER" id="PTHR22926:SF3">
    <property type="entry name" value="UNDECAPRENYL-PHOSPHATE ALPHA-N-ACETYLGLUCOSAMINYL 1-PHOSPHATE TRANSFERASE"/>
    <property type="match status" value="1"/>
</dbReference>
<organism evidence="9 10">
    <name type="scientific">Chlorobium phaeovibrioides</name>
    <dbReference type="NCBI Taxonomy" id="1094"/>
    <lineage>
        <taxon>Bacteria</taxon>
        <taxon>Pseudomonadati</taxon>
        <taxon>Chlorobiota</taxon>
        <taxon>Chlorobiia</taxon>
        <taxon>Chlorobiales</taxon>
        <taxon>Chlorobiaceae</taxon>
        <taxon>Chlorobium/Pelodictyon group</taxon>
        <taxon>Chlorobium</taxon>
    </lineage>
</organism>
<dbReference type="RefSeq" id="WP_151419126.1">
    <property type="nucleotide sequence ID" value="NZ_VMRG01000001.1"/>
</dbReference>
<sequence length="374" mass="40494">MIPIDLIERLWAAPALVTSGCSVAIILTTKWHGELTLDASHGVQKNHTTPTSRIGGIAIALGLLVAYLCLSGSVASLFGLMLLGGIPAFAMGLAEDLTKRVGVTARLLATIVSGFVAWYLTGYHLTHISVWGIDQMMLFVPFAVAFTAFAVGGIANSINIIDGFNGLAGGILAICFGAMGFIAYQVGDMELTAIALVILIVLAGFLAVNFPLGKIFMGDGGAYLLGYLLAWMAVMLPMRNPAVSVWAPLVICAYPFNETIYSMLRRFLSNSNAGQPDSEHMHSLIKLKIIRRFFQSLPQPLRNGLVSPFCWIFSAGVTGVAIWLYEDTGLLMLAWAISFILYTIIYRYLARLPYIAESSQKTMQHDNPASYGIK</sequence>
<dbReference type="AlphaFoldDB" id="A0A5M8ICR1"/>
<feature type="transmembrane region" description="Helical" evidence="8">
    <location>
        <begin position="192"/>
        <end position="210"/>
    </location>
</feature>
<accession>A0A5M8ICR1</accession>
<dbReference type="EMBL" id="VMRG01000001">
    <property type="protein sequence ID" value="KAA6232054.1"/>
    <property type="molecule type" value="Genomic_DNA"/>
</dbReference>
<feature type="binding site" evidence="7">
    <location>
        <position position="219"/>
    </location>
    <ligand>
        <name>Mg(2+)</name>
        <dbReference type="ChEBI" id="CHEBI:18420"/>
    </ligand>
</feature>
<feature type="binding site" evidence="7">
    <location>
        <position position="159"/>
    </location>
    <ligand>
        <name>Mg(2+)</name>
        <dbReference type="ChEBI" id="CHEBI:18420"/>
    </ligand>
</feature>
<dbReference type="Proteomes" id="UP000327458">
    <property type="component" value="Unassembled WGS sequence"/>
</dbReference>
<evidence type="ECO:0000313" key="10">
    <source>
        <dbReference type="Proteomes" id="UP000327458"/>
    </source>
</evidence>
<keyword evidence="3 9" id="KW-0808">Transferase</keyword>
<feature type="transmembrane region" description="Helical" evidence="8">
    <location>
        <begin position="331"/>
        <end position="349"/>
    </location>
</feature>
<dbReference type="GO" id="GO:0044038">
    <property type="term" value="P:cell wall macromolecule biosynthetic process"/>
    <property type="evidence" value="ECO:0007669"/>
    <property type="project" value="TreeGrafter"/>
</dbReference>
<feature type="transmembrane region" description="Helical" evidence="8">
    <location>
        <begin position="12"/>
        <end position="29"/>
    </location>
</feature>
<evidence type="ECO:0000256" key="4">
    <source>
        <dbReference type="ARBA" id="ARBA00022692"/>
    </source>
</evidence>
<dbReference type="PANTHER" id="PTHR22926">
    <property type="entry name" value="PHOSPHO-N-ACETYLMURAMOYL-PENTAPEPTIDE-TRANSFERASE"/>
    <property type="match status" value="1"/>
</dbReference>
<evidence type="ECO:0000313" key="9">
    <source>
        <dbReference type="EMBL" id="KAA6232054.1"/>
    </source>
</evidence>
<evidence type="ECO:0000256" key="1">
    <source>
        <dbReference type="ARBA" id="ARBA00004651"/>
    </source>
</evidence>
<feature type="transmembrane region" description="Helical" evidence="8">
    <location>
        <begin position="106"/>
        <end position="125"/>
    </location>
</feature>
<comment type="subcellular location">
    <subcellularLocation>
        <location evidence="1">Cell membrane</location>
        <topology evidence="1">Multi-pass membrane protein</topology>
    </subcellularLocation>
</comment>
<feature type="transmembrane region" description="Helical" evidence="8">
    <location>
        <begin position="167"/>
        <end position="186"/>
    </location>
</feature>
<proteinExistence type="predicted"/>
<evidence type="ECO:0000256" key="2">
    <source>
        <dbReference type="ARBA" id="ARBA00022475"/>
    </source>
</evidence>
<keyword evidence="2" id="KW-1003">Cell membrane</keyword>
<keyword evidence="7" id="KW-0460">Magnesium</keyword>
<keyword evidence="6 8" id="KW-0472">Membrane</keyword>
<comment type="caution">
    <text evidence="9">The sequence shown here is derived from an EMBL/GenBank/DDBJ whole genome shotgun (WGS) entry which is preliminary data.</text>
</comment>
<evidence type="ECO:0000256" key="6">
    <source>
        <dbReference type="ARBA" id="ARBA00023136"/>
    </source>
</evidence>
<evidence type="ECO:0000256" key="8">
    <source>
        <dbReference type="SAM" id="Phobius"/>
    </source>
</evidence>
<evidence type="ECO:0000256" key="3">
    <source>
        <dbReference type="ARBA" id="ARBA00022679"/>
    </source>
</evidence>
<name>A0A5M8ICR1_CHLPH</name>
<dbReference type="GO" id="GO:0046872">
    <property type="term" value="F:metal ion binding"/>
    <property type="evidence" value="ECO:0007669"/>
    <property type="project" value="UniProtKB-KW"/>
</dbReference>